<dbReference type="Gene3D" id="2.70.98.90">
    <property type="match status" value="1"/>
</dbReference>
<name>A0AAU0F2K2_9FLAO</name>
<proteinExistence type="inferred from homology"/>
<evidence type="ECO:0000313" key="17">
    <source>
        <dbReference type="EMBL" id="WOC52989.1"/>
    </source>
</evidence>
<dbReference type="Proteomes" id="UP001432059">
    <property type="component" value="Chromosome"/>
</dbReference>
<evidence type="ECO:0000256" key="5">
    <source>
        <dbReference type="ARBA" id="ARBA00022475"/>
    </source>
</evidence>
<dbReference type="InterPro" id="IPR038221">
    <property type="entry name" value="YidC_periplasmic_sf"/>
</dbReference>
<feature type="region of interest" description="Disordered" evidence="14">
    <location>
        <begin position="575"/>
        <end position="612"/>
    </location>
</feature>
<dbReference type="InterPro" id="IPR047196">
    <property type="entry name" value="YidC_ALB_C"/>
</dbReference>
<reference evidence="17" key="1">
    <citation type="submission" date="2023-10" db="EMBL/GenBank/DDBJ databases">
        <title>Characterization and whole genome sequencing of a novel strain of Bergeyella porcorum QD2021 isolated from pig.</title>
        <authorList>
            <person name="Liu G."/>
            <person name="Chen C."/>
            <person name="Han X."/>
        </authorList>
    </citation>
    <scope>NUCLEOTIDE SEQUENCE</scope>
    <source>
        <strain evidence="17">QD2021</strain>
    </source>
</reference>
<dbReference type="InterPro" id="IPR028053">
    <property type="entry name" value="Membr_insert_YidC_N"/>
</dbReference>
<evidence type="ECO:0000313" key="18">
    <source>
        <dbReference type="Proteomes" id="UP001432059"/>
    </source>
</evidence>
<dbReference type="GO" id="GO:0015031">
    <property type="term" value="P:protein transport"/>
    <property type="evidence" value="ECO:0007669"/>
    <property type="project" value="UniProtKB-KW"/>
</dbReference>
<keyword evidence="5 13" id="KW-1003">Cell membrane</keyword>
<feature type="transmembrane region" description="Helical" evidence="13">
    <location>
        <begin position="476"/>
        <end position="497"/>
    </location>
</feature>
<evidence type="ECO:0000256" key="4">
    <source>
        <dbReference type="ARBA" id="ARBA00022448"/>
    </source>
</evidence>
<evidence type="ECO:0000259" key="16">
    <source>
        <dbReference type="Pfam" id="PF14849"/>
    </source>
</evidence>
<feature type="compositionally biased region" description="Basic and acidic residues" evidence="14">
    <location>
        <begin position="577"/>
        <end position="592"/>
    </location>
</feature>
<dbReference type="InterPro" id="IPR001708">
    <property type="entry name" value="YidC/ALB3/OXA1/COX18"/>
</dbReference>
<dbReference type="PANTHER" id="PTHR12428">
    <property type="entry name" value="OXA1"/>
    <property type="match status" value="1"/>
</dbReference>
<feature type="compositionally biased region" description="Low complexity" evidence="14">
    <location>
        <begin position="593"/>
        <end position="612"/>
    </location>
</feature>
<dbReference type="CDD" id="cd19961">
    <property type="entry name" value="EcYidC-like_peri"/>
    <property type="match status" value="1"/>
</dbReference>
<evidence type="ECO:0000256" key="10">
    <source>
        <dbReference type="ARBA" id="ARBA00023186"/>
    </source>
</evidence>
<evidence type="ECO:0000256" key="1">
    <source>
        <dbReference type="ARBA" id="ARBA00004429"/>
    </source>
</evidence>
<dbReference type="GO" id="GO:0051205">
    <property type="term" value="P:protein insertion into membrane"/>
    <property type="evidence" value="ECO:0007669"/>
    <property type="project" value="TreeGrafter"/>
</dbReference>
<sequence>MFRIINFIKMQQNNGLDKNQLISFMLFSLIMIGAMFYFQDKQSKEQQLKEAQNPKKEQTNAAAKPAVAANLNGNVSAAAIQAVNLQNEELKLEFSSLGGQISKVELNQYKAYDHKTDKADLPLYLMNKNNSSYGFQFKDKTGKTINTKDLVFSPVVNGNTVTLTSNVNGAIIQFIYTLLPKYKVDFQVRTQGLSQLVTDGKANFVWDYQVRNVEKGRSQEQTHSEFVYAFNNYKDYDYDGRTTMEEPDETLNWLGVKQQFFSSVIEAKNGFTNSKGYQDMIEEGEYLKKLNYDGQVQLVGNELNQDFTWYFLPLDLNLLKSYDKNFDEILPLGWSFIGTMNRWFFIPVYNLISSWGIAAGWAIFLLTIFVKLILSPIMFKQHKLSAMMRVIRPEVDEVNEKYKDADPMKRQQAIMEVYRKAGVNQMAGCLPALLQIPIFYALFRFFPNFIDLRGQSFWFAKDLTAYDDVIKLPFHIPFLGEHLSIFAIACTVVILIYTMMTSGNMQQPTQPGMPNMKVIMYIFPITFLFFLNASASGLSWYYFVSNVINIVIILVIKYWILDEKKIHAQIQANKAQPKKEGKFQRRMREMMEKAQAQQEEMRKQQQQQNKRK</sequence>
<dbReference type="KEGG" id="bpor:BPO_2342"/>
<feature type="transmembrane region" description="Helical" evidence="13">
    <location>
        <begin position="20"/>
        <end position="38"/>
    </location>
</feature>
<keyword evidence="9 13" id="KW-0472">Membrane</keyword>
<evidence type="ECO:0000256" key="6">
    <source>
        <dbReference type="ARBA" id="ARBA00022692"/>
    </source>
</evidence>
<keyword evidence="18" id="KW-1185">Reference proteome</keyword>
<gene>
    <name evidence="13" type="primary">yidC</name>
    <name evidence="17" type="ORF">BPO_2342</name>
</gene>
<keyword evidence="7 13" id="KW-0653">Protein transport</keyword>
<feature type="domain" description="Membrane insertase YidC N-terminal" evidence="16">
    <location>
        <begin position="83"/>
        <end position="336"/>
    </location>
</feature>
<evidence type="ECO:0000256" key="13">
    <source>
        <dbReference type="HAMAP-Rule" id="MF_01810"/>
    </source>
</evidence>
<dbReference type="GO" id="GO:0005886">
    <property type="term" value="C:plasma membrane"/>
    <property type="evidence" value="ECO:0007669"/>
    <property type="project" value="UniProtKB-SubCell"/>
</dbReference>
<dbReference type="AlphaFoldDB" id="A0AAU0F2K2"/>
<keyword evidence="10 13" id="KW-0143">Chaperone</keyword>
<dbReference type="CDD" id="cd20070">
    <property type="entry name" value="5TM_YidC_Alb3"/>
    <property type="match status" value="1"/>
</dbReference>
<feature type="transmembrane region" description="Helical" evidence="13">
    <location>
        <begin position="541"/>
        <end position="560"/>
    </location>
</feature>
<evidence type="ECO:0000256" key="11">
    <source>
        <dbReference type="ARBA" id="ARBA00033245"/>
    </source>
</evidence>
<evidence type="ECO:0000256" key="14">
    <source>
        <dbReference type="SAM" id="MobiDB-lite"/>
    </source>
</evidence>
<dbReference type="EMBL" id="CP136426">
    <property type="protein sequence ID" value="WOC52989.1"/>
    <property type="molecule type" value="Genomic_DNA"/>
</dbReference>
<dbReference type="HAMAP" id="MF_01810">
    <property type="entry name" value="YidC_type1"/>
    <property type="match status" value="1"/>
</dbReference>
<feature type="transmembrane region" description="Helical" evidence="13">
    <location>
        <begin position="518"/>
        <end position="535"/>
    </location>
</feature>
<dbReference type="Pfam" id="PF14849">
    <property type="entry name" value="YidC_periplas"/>
    <property type="match status" value="1"/>
</dbReference>
<dbReference type="PANTHER" id="PTHR12428:SF65">
    <property type="entry name" value="CYTOCHROME C OXIDASE ASSEMBLY PROTEIN COX18, MITOCHONDRIAL"/>
    <property type="match status" value="1"/>
</dbReference>
<evidence type="ECO:0000256" key="3">
    <source>
        <dbReference type="ARBA" id="ARBA00015325"/>
    </source>
</evidence>
<evidence type="ECO:0000256" key="2">
    <source>
        <dbReference type="ARBA" id="ARBA00010527"/>
    </source>
</evidence>
<evidence type="ECO:0000256" key="9">
    <source>
        <dbReference type="ARBA" id="ARBA00023136"/>
    </source>
</evidence>
<evidence type="ECO:0000256" key="7">
    <source>
        <dbReference type="ARBA" id="ARBA00022927"/>
    </source>
</evidence>
<evidence type="ECO:0000256" key="8">
    <source>
        <dbReference type="ARBA" id="ARBA00022989"/>
    </source>
</evidence>
<protein>
    <recommendedName>
        <fullName evidence="3 13">Membrane protein insertase YidC</fullName>
    </recommendedName>
    <alternativeName>
        <fullName evidence="12 13">Foldase YidC</fullName>
    </alternativeName>
    <alternativeName>
        <fullName evidence="11 13">Membrane integrase YidC</fullName>
    </alternativeName>
    <alternativeName>
        <fullName evidence="13">Membrane protein YidC</fullName>
    </alternativeName>
</protein>
<feature type="transmembrane region" description="Helical" evidence="13">
    <location>
        <begin position="423"/>
        <end position="443"/>
    </location>
</feature>
<dbReference type="NCBIfam" id="TIGR03593">
    <property type="entry name" value="yidC_nterm"/>
    <property type="match status" value="1"/>
</dbReference>
<evidence type="ECO:0000259" key="15">
    <source>
        <dbReference type="Pfam" id="PF02096"/>
    </source>
</evidence>
<dbReference type="Pfam" id="PF02096">
    <property type="entry name" value="60KD_IMP"/>
    <property type="match status" value="1"/>
</dbReference>
<keyword evidence="4 13" id="KW-0813">Transport</keyword>
<accession>A0AAU0F2K2</accession>
<dbReference type="NCBIfam" id="NF002356">
    <property type="entry name" value="PRK01318.2-3"/>
    <property type="match status" value="1"/>
</dbReference>
<keyword evidence="8 13" id="KW-1133">Transmembrane helix</keyword>
<comment type="function">
    <text evidence="13">Required for the insertion and/or proper folding and/or complex formation of integral membrane proteins into the membrane. Involved in integration of membrane proteins that insert both dependently and independently of the Sec translocase complex, as well as at least some lipoproteins. Aids folding of multispanning membrane proteins.</text>
</comment>
<dbReference type="InterPro" id="IPR028055">
    <property type="entry name" value="YidC/Oxa/ALB_C"/>
</dbReference>
<dbReference type="PRINTS" id="PR00701">
    <property type="entry name" value="60KDINNERMP"/>
</dbReference>
<keyword evidence="6 13" id="KW-0812">Transmembrane</keyword>
<organism evidence="17 18">
    <name type="scientific">Bergeyella porcorum</name>
    <dbReference type="NCBI Taxonomy" id="1735111"/>
    <lineage>
        <taxon>Bacteria</taxon>
        <taxon>Pseudomonadati</taxon>
        <taxon>Bacteroidota</taxon>
        <taxon>Flavobacteriia</taxon>
        <taxon>Flavobacteriales</taxon>
        <taxon>Weeksellaceae</taxon>
        <taxon>Bergeyella</taxon>
    </lineage>
</organism>
<dbReference type="GO" id="GO:0032977">
    <property type="term" value="F:membrane insertase activity"/>
    <property type="evidence" value="ECO:0007669"/>
    <property type="project" value="InterPro"/>
</dbReference>
<evidence type="ECO:0000256" key="12">
    <source>
        <dbReference type="ARBA" id="ARBA00033342"/>
    </source>
</evidence>
<feature type="domain" description="Membrane insertase YidC/Oxa/ALB C-terminal" evidence="15">
    <location>
        <begin position="360"/>
        <end position="557"/>
    </location>
</feature>
<comment type="subunit">
    <text evidence="13">Interacts with the Sec translocase complex via SecD. Specifically interacts with transmembrane segments of nascent integral membrane proteins during membrane integration.</text>
</comment>
<dbReference type="NCBIfam" id="TIGR03592">
    <property type="entry name" value="yidC_oxa1_cterm"/>
    <property type="match status" value="1"/>
</dbReference>
<comment type="similarity">
    <text evidence="2 13">Belongs to the OXA1/ALB3/YidC family. Type 1 subfamily.</text>
</comment>
<dbReference type="InterPro" id="IPR019998">
    <property type="entry name" value="Membr_insert_YidC"/>
</dbReference>
<feature type="transmembrane region" description="Helical" evidence="13">
    <location>
        <begin position="358"/>
        <end position="379"/>
    </location>
</feature>
<comment type="subcellular location">
    <subcellularLocation>
        <location evidence="1">Cell inner membrane</location>
        <topology evidence="1">Multi-pass membrane protein</topology>
    </subcellularLocation>
    <subcellularLocation>
        <location evidence="13">Cell membrane</location>
        <topology evidence="13">Multi-pass membrane protein</topology>
    </subcellularLocation>
</comment>